<dbReference type="InterPro" id="IPR001279">
    <property type="entry name" value="Metallo-B-lactamas"/>
</dbReference>
<dbReference type="SMART" id="SM00849">
    <property type="entry name" value="Lactamase_B"/>
    <property type="match status" value="1"/>
</dbReference>
<evidence type="ECO:0000313" key="2">
    <source>
        <dbReference type="EMBL" id="QMV75305.1"/>
    </source>
</evidence>
<dbReference type="PANTHER" id="PTHR23131:SF0">
    <property type="entry name" value="ENDORIBONUCLEASE LACTB2"/>
    <property type="match status" value="1"/>
</dbReference>
<dbReference type="Proteomes" id="UP000515240">
    <property type="component" value="Chromosome"/>
</dbReference>
<keyword evidence="3" id="KW-1185">Reference proteome</keyword>
<dbReference type="PROSITE" id="PS51462">
    <property type="entry name" value="NUDIX"/>
    <property type="match status" value="1"/>
</dbReference>
<dbReference type="EMBL" id="CP058554">
    <property type="protein sequence ID" value="QMV75305.1"/>
    <property type="molecule type" value="Genomic_DNA"/>
</dbReference>
<dbReference type="AlphaFoldDB" id="A0A7G5EMT0"/>
<dbReference type="InterPro" id="IPR015797">
    <property type="entry name" value="NUDIX_hydrolase-like_dom_sf"/>
</dbReference>
<dbReference type="SUPFAM" id="SSF56281">
    <property type="entry name" value="Metallo-hydrolase/oxidoreductase"/>
    <property type="match status" value="1"/>
</dbReference>
<dbReference type="GO" id="GO:0016787">
    <property type="term" value="F:hydrolase activity"/>
    <property type="evidence" value="ECO:0007669"/>
    <property type="project" value="UniProtKB-KW"/>
</dbReference>
<dbReference type="InterPro" id="IPR036866">
    <property type="entry name" value="RibonucZ/Hydroxyglut_hydro"/>
</dbReference>
<dbReference type="InterPro" id="IPR041516">
    <property type="entry name" value="LACTB2_WH"/>
</dbReference>
<dbReference type="CDD" id="cd18870">
    <property type="entry name" value="NUDIX_AcylCoAdiphos_Nudt19"/>
    <property type="match status" value="1"/>
</dbReference>
<feature type="domain" description="Nudix hydrolase" evidence="1">
    <location>
        <begin position="16"/>
        <end position="211"/>
    </location>
</feature>
<dbReference type="Gene3D" id="1.10.10.10">
    <property type="entry name" value="Winged helix-like DNA-binding domain superfamily/Winged helix DNA-binding domain"/>
    <property type="match status" value="1"/>
</dbReference>
<evidence type="ECO:0000313" key="3">
    <source>
        <dbReference type="Proteomes" id="UP000515240"/>
    </source>
</evidence>
<accession>A0A7G5EMT0</accession>
<dbReference type="InterPro" id="IPR000086">
    <property type="entry name" value="NUDIX_hydrolase_dom"/>
</dbReference>
<dbReference type="RefSeq" id="WP_182325561.1">
    <property type="nucleotide sequence ID" value="NZ_CP058554.1"/>
</dbReference>
<organism evidence="2 3">
    <name type="scientific">Comamonas piscis</name>
    <dbReference type="NCBI Taxonomy" id="1562974"/>
    <lineage>
        <taxon>Bacteria</taxon>
        <taxon>Pseudomonadati</taxon>
        <taxon>Pseudomonadota</taxon>
        <taxon>Betaproteobacteria</taxon>
        <taxon>Burkholderiales</taxon>
        <taxon>Comamonadaceae</taxon>
        <taxon>Comamonas</taxon>
    </lineage>
</organism>
<name>A0A7G5EMT0_9BURK</name>
<dbReference type="InterPro" id="IPR050662">
    <property type="entry name" value="Sec-metab_biosynth-thioest"/>
</dbReference>
<dbReference type="Gene3D" id="3.90.79.10">
    <property type="entry name" value="Nucleoside Triphosphate Pyrophosphohydrolase"/>
    <property type="match status" value="1"/>
</dbReference>
<protein>
    <submittedName>
        <fullName evidence="2">MBL fold metallo-hydrolase</fullName>
    </submittedName>
</protein>
<dbReference type="SUPFAM" id="SSF55811">
    <property type="entry name" value="Nudix"/>
    <property type="match status" value="1"/>
</dbReference>
<dbReference type="CDD" id="cd16278">
    <property type="entry name" value="metallo-hydrolase-like_MBL-fold"/>
    <property type="match status" value="1"/>
</dbReference>
<dbReference type="PANTHER" id="PTHR23131">
    <property type="entry name" value="ENDORIBONUCLEASE LACTB2"/>
    <property type="match status" value="1"/>
</dbReference>
<dbReference type="InterPro" id="IPR036388">
    <property type="entry name" value="WH-like_DNA-bd_sf"/>
</dbReference>
<gene>
    <name evidence="2" type="ORF">HS961_22010</name>
</gene>
<proteinExistence type="predicted"/>
<keyword evidence="2" id="KW-0378">Hydrolase</keyword>
<dbReference type="KEGG" id="cpis:HS961_22010"/>
<reference evidence="2 3" key="1">
    <citation type="journal article" date="2020" name="G3 (Bethesda)">
        <title>CeMbio - The Caenorhabditis elegans Microbiome Resource.</title>
        <authorList>
            <person name="Dirksen P."/>
            <person name="Assie A."/>
            <person name="Zimmermann J."/>
            <person name="Zhang F."/>
            <person name="Tietje A.M."/>
            <person name="Marsh S.A."/>
            <person name="Felix M.A."/>
            <person name="Shapira M."/>
            <person name="Kaleta C."/>
            <person name="Schulenburg H."/>
            <person name="Samuel B."/>
        </authorList>
    </citation>
    <scope>NUCLEOTIDE SEQUENCE [LARGE SCALE GENOMIC DNA]</scope>
    <source>
        <strain evidence="2 3">BIGb0172</strain>
    </source>
</reference>
<dbReference type="Pfam" id="PF17778">
    <property type="entry name" value="WHD_BLACT"/>
    <property type="match status" value="1"/>
</dbReference>
<evidence type="ECO:0000259" key="1">
    <source>
        <dbReference type="PROSITE" id="PS51462"/>
    </source>
</evidence>
<dbReference type="Gene3D" id="3.60.15.10">
    <property type="entry name" value="Ribonuclease Z/Hydroxyacylglutathione hydrolase-like"/>
    <property type="match status" value="1"/>
</dbReference>
<dbReference type="Pfam" id="PF00753">
    <property type="entry name" value="Lactamase_B"/>
    <property type="match status" value="1"/>
</dbReference>
<sequence>MTRTSQLLHAQREPVPARAAATALFLRDAPDPQGAPGATRVEVLMSRRSDKARFAAGHYVFPGGAVDASDALHHDLLARRTAQTAEELTYAQAAIRESMEEMGVLLARHADGSWATQAEVAGIDRSQPLLPQCGALGLTLAADMLWPLARWTAAQEIPIRFDVPFLVARMPDGQQPVTDDTEQFEALWVHPAQALQRAADGQMTVMFPTRVTLERLAAYATVQDLLDVLQSLQQVQPGQWLWQSMPRGAMVDGEVRRFMEHETAYGELALVCPDGQLHHTVGWQSAQPVPLLKNVQRLTADNGGTMTGPGTNTYLVGDTETGYIVLDPGPKPQPQDDPHLLRILAATGGDIRAIVCTHSHADHSPGAAPLQALVAQAGRSKPVIWGLPSACTARAGSQFTPNQELQDGQLLQLTHPSDPARSHSLRVLHTPGHAANHVCLVLEEDGLLFSGDHILNGNTTVVDPPDGNMRLYLASLAKLAQACEQGQIAFILPAHGYALAQPLQVIAKLHAHRMAREDKVRQAMAQAPDGTPEDWVAIAYADTPERLWPVAKRSLLAHVEHIRGM</sequence>